<dbReference type="AlphaFoldDB" id="A0A646HMY1"/>
<accession>A0A646HMY1</accession>
<dbReference type="RefSeq" id="WP_153114159.1">
    <property type="nucleotide sequence ID" value="NZ_JAHRGB010000037.1"/>
</dbReference>
<reference evidence="2" key="1">
    <citation type="submission" date="2019-09" db="EMBL/GenBank/DDBJ databases">
        <title>Distinct polysaccharide growth profiles of human intestinal Prevotella copri isolates.</title>
        <authorList>
            <person name="Fehlner-Peach H."/>
            <person name="Magnabosco C."/>
            <person name="Raghavan V."/>
            <person name="Scher J.U."/>
            <person name="Tett A."/>
            <person name="Cox L.M."/>
            <person name="Gottsegen C."/>
            <person name="Watters A."/>
            <person name="Wiltshire- Gordon J.D."/>
            <person name="Segata N."/>
            <person name="Bonneau R."/>
            <person name="Littman D.R."/>
        </authorList>
    </citation>
    <scope>NUCLEOTIDE SEQUENCE [LARGE SCALE GENOMIC DNA]</scope>
    <source>
        <strain evidence="2">iP54</strain>
    </source>
</reference>
<evidence type="ECO:0000313" key="1">
    <source>
        <dbReference type="EMBL" id="MQN89435.1"/>
    </source>
</evidence>
<gene>
    <name evidence="1" type="ORF">F7D59_06120</name>
</gene>
<proteinExistence type="predicted"/>
<evidence type="ECO:0000313" key="2">
    <source>
        <dbReference type="Proteomes" id="UP000420635"/>
    </source>
</evidence>
<comment type="caution">
    <text evidence="1">The sequence shown here is derived from an EMBL/GenBank/DDBJ whole genome shotgun (WGS) entry which is preliminary data.</text>
</comment>
<name>A0A646HMY1_9BACT</name>
<protein>
    <submittedName>
        <fullName evidence="1">Uncharacterized protein</fullName>
    </submittedName>
</protein>
<dbReference type="Proteomes" id="UP000420635">
    <property type="component" value="Unassembled WGS sequence"/>
</dbReference>
<organism evidence="1 2">
    <name type="scientific">Segatella copri</name>
    <dbReference type="NCBI Taxonomy" id="165179"/>
    <lineage>
        <taxon>Bacteria</taxon>
        <taxon>Pseudomonadati</taxon>
        <taxon>Bacteroidota</taxon>
        <taxon>Bacteroidia</taxon>
        <taxon>Bacteroidales</taxon>
        <taxon>Prevotellaceae</taxon>
        <taxon>Segatella</taxon>
    </lineage>
</organism>
<dbReference type="EMBL" id="VZBQ01000066">
    <property type="protein sequence ID" value="MQN89435.1"/>
    <property type="molecule type" value="Genomic_DNA"/>
</dbReference>
<sequence>MVKQIVFLVLSAMTMEACSTEQNTMEQVRMSDVVSFGCTSSFSATESRPEYYEAEMAKPTLMLISVDAKGVAHFKVKDLQANCAVTGFRPQVSSQDREIRIVLVPLGDPTLEADCMCKFDVSFNLSNLTSDAYHVAVYSSVFSGKYDSIKPLYQGSISFLPNKSIEVELK</sequence>